<evidence type="ECO:0000256" key="1">
    <source>
        <dbReference type="ARBA" id="ARBA00022723"/>
    </source>
</evidence>
<dbReference type="Gene3D" id="3.30.160.60">
    <property type="entry name" value="Classic Zinc Finger"/>
    <property type="match status" value="3"/>
</dbReference>
<name>A0A9P0PYD8_ACAOB</name>
<evidence type="ECO:0000313" key="8">
    <source>
        <dbReference type="Proteomes" id="UP001152888"/>
    </source>
</evidence>
<evidence type="ECO:0000256" key="3">
    <source>
        <dbReference type="ARBA" id="ARBA00022771"/>
    </source>
</evidence>
<organism evidence="7 8">
    <name type="scientific">Acanthoscelides obtectus</name>
    <name type="common">Bean weevil</name>
    <name type="synonym">Bruchus obtectus</name>
    <dbReference type="NCBI Taxonomy" id="200917"/>
    <lineage>
        <taxon>Eukaryota</taxon>
        <taxon>Metazoa</taxon>
        <taxon>Ecdysozoa</taxon>
        <taxon>Arthropoda</taxon>
        <taxon>Hexapoda</taxon>
        <taxon>Insecta</taxon>
        <taxon>Pterygota</taxon>
        <taxon>Neoptera</taxon>
        <taxon>Endopterygota</taxon>
        <taxon>Coleoptera</taxon>
        <taxon>Polyphaga</taxon>
        <taxon>Cucujiformia</taxon>
        <taxon>Chrysomeloidea</taxon>
        <taxon>Chrysomelidae</taxon>
        <taxon>Bruchinae</taxon>
        <taxon>Bruchini</taxon>
        <taxon>Acanthoscelides</taxon>
    </lineage>
</organism>
<evidence type="ECO:0000256" key="4">
    <source>
        <dbReference type="ARBA" id="ARBA00022833"/>
    </source>
</evidence>
<dbReference type="SUPFAM" id="SSF57667">
    <property type="entry name" value="beta-beta-alpha zinc fingers"/>
    <property type="match status" value="1"/>
</dbReference>
<dbReference type="GO" id="GO:0008270">
    <property type="term" value="F:zinc ion binding"/>
    <property type="evidence" value="ECO:0007669"/>
    <property type="project" value="UniProtKB-KW"/>
</dbReference>
<evidence type="ECO:0000256" key="2">
    <source>
        <dbReference type="ARBA" id="ARBA00022737"/>
    </source>
</evidence>
<evidence type="ECO:0000313" key="7">
    <source>
        <dbReference type="EMBL" id="CAH2003607.1"/>
    </source>
</evidence>
<protein>
    <recommendedName>
        <fullName evidence="6">C2H2-type domain-containing protein</fullName>
    </recommendedName>
</protein>
<dbReference type="InterPro" id="IPR013087">
    <property type="entry name" value="Znf_C2H2_type"/>
</dbReference>
<dbReference type="InterPro" id="IPR050688">
    <property type="entry name" value="Zinc_finger/UBP_domain"/>
</dbReference>
<dbReference type="SMART" id="SM00355">
    <property type="entry name" value="ZnF_C2H2"/>
    <property type="match status" value="7"/>
</dbReference>
<feature type="domain" description="C2H2-type" evidence="6">
    <location>
        <begin position="245"/>
        <end position="272"/>
    </location>
</feature>
<dbReference type="Proteomes" id="UP001152888">
    <property type="component" value="Unassembled WGS sequence"/>
</dbReference>
<dbReference type="PROSITE" id="PS50157">
    <property type="entry name" value="ZINC_FINGER_C2H2_2"/>
    <property type="match status" value="1"/>
</dbReference>
<dbReference type="AlphaFoldDB" id="A0A9P0PYD8"/>
<dbReference type="GO" id="GO:0045944">
    <property type="term" value="P:positive regulation of transcription by RNA polymerase II"/>
    <property type="evidence" value="ECO:0007669"/>
    <property type="project" value="TreeGrafter"/>
</dbReference>
<dbReference type="GO" id="GO:0005634">
    <property type="term" value="C:nucleus"/>
    <property type="evidence" value="ECO:0007669"/>
    <property type="project" value="TreeGrafter"/>
</dbReference>
<dbReference type="PANTHER" id="PTHR24403:SF67">
    <property type="entry name" value="FI01116P-RELATED"/>
    <property type="match status" value="1"/>
</dbReference>
<keyword evidence="2" id="KW-0677">Repeat</keyword>
<dbReference type="InterPro" id="IPR036236">
    <property type="entry name" value="Znf_C2H2_sf"/>
</dbReference>
<keyword evidence="4" id="KW-0862">Zinc</keyword>
<evidence type="ECO:0000256" key="5">
    <source>
        <dbReference type="PROSITE-ProRule" id="PRU00042"/>
    </source>
</evidence>
<accession>A0A9P0PYD8</accession>
<sequence length="405" mass="46734">MMMDAEVPASGDLMKIETEEVGFQALEADTKLDNASWKFSVECGNNGITKNTDSDGTPVTDQINIKHETNDCFVDDLASRAAICLWISEEHNYTKARIKSEPEDELKVESCGNSEKYPVLEKMEEFIIKEERNDDDMFLDTNTRTVSHSALNQEIRIKQQSIVVKKSNPAPYFCYKCGYSTLFKHRLINHIKGYTNKEGRNVHSCMYKSRTCRHCGAKFTIQRSLDDHIIRKHPNFLGTVSRIIYKCSYCAYKTTRKSNYSRHILKHSETAGNCEFSRCIHCYASYRSRKGLNDHIIRKHPDFIASVSCKIHECKRCAFKTTVKSNFLSHILKHSEAVDDYKFNVCVHCEKKFRSKTGLNDHLIKKHPDFIASISSKIHECAHCAYKTAIKSHFSCHMWKHTDWV</sequence>
<dbReference type="OrthoDB" id="3561125at2759"/>
<reference evidence="7" key="1">
    <citation type="submission" date="2022-03" db="EMBL/GenBank/DDBJ databases">
        <authorList>
            <person name="Sayadi A."/>
        </authorList>
    </citation>
    <scope>NUCLEOTIDE SEQUENCE</scope>
</reference>
<keyword evidence="3 5" id="KW-0863">Zinc-finger</keyword>
<dbReference type="Pfam" id="PF13909">
    <property type="entry name" value="zf-H2C2_5"/>
    <property type="match status" value="1"/>
</dbReference>
<dbReference type="PROSITE" id="PS00028">
    <property type="entry name" value="ZINC_FINGER_C2H2_1"/>
    <property type="match status" value="2"/>
</dbReference>
<keyword evidence="1" id="KW-0479">Metal-binding</keyword>
<dbReference type="PANTHER" id="PTHR24403">
    <property type="entry name" value="ZINC FINGER PROTEIN"/>
    <property type="match status" value="1"/>
</dbReference>
<evidence type="ECO:0000259" key="6">
    <source>
        <dbReference type="PROSITE" id="PS50157"/>
    </source>
</evidence>
<dbReference type="EMBL" id="CAKOFQ010007548">
    <property type="protein sequence ID" value="CAH2003607.1"/>
    <property type="molecule type" value="Genomic_DNA"/>
</dbReference>
<gene>
    <name evidence="7" type="ORF">ACAOBT_LOCUS27507</name>
</gene>
<proteinExistence type="predicted"/>
<comment type="caution">
    <text evidence="7">The sequence shown here is derived from an EMBL/GenBank/DDBJ whole genome shotgun (WGS) entry which is preliminary data.</text>
</comment>
<keyword evidence="8" id="KW-1185">Reference proteome</keyword>